<keyword evidence="3" id="KW-0813">Transport</keyword>
<dbReference type="InterPro" id="IPR003423">
    <property type="entry name" value="OMP_efflux"/>
</dbReference>
<organism evidence="9 10">
    <name type="scientific">Marivirga lumbricoides</name>
    <dbReference type="NCBI Taxonomy" id="1046115"/>
    <lineage>
        <taxon>Bacteria</taxon>
        <taxon>Pseudomonadati</taxon>
        <taxon>Bacteroidota</taxon>
        <taxon>Cytophagia</taxon>
        <taxon>Cytophagales</taxon>
        <taxon>Marivirgaceae</taxon>
        <taxon>Marivirga</taxon>
    </lineage>
</organism>
<comment type="subcellular location">
    <subcellularLocation>
        <location evidence="1">Cell outer membrane</location>
    </subcellularLocation>
</comment>
<evidence type="ECO:0000256" key="4">
    <source>
        <dbReference type="ARBA" id="ARBA00022452"/>
    </source>
</evidence>
<dbReference type="PANTHER" id="PTHR30026:SF20">
    <property type="entry name" value="OUTER MEMBRANE PROTEIN TOLC"/>
    <property type="match status" value="1"/>
</dbReference>
<reference evidence="10" key="1">
    <citation type="journal article" date="2019" name="Int. J. Syst. Evol. Microbiol.">
        <title>The Global Catalogue of Microorganisms (GCM) 10K type strain sequencing project: providing services to taxonomists for standard genome sequencing and annotation.</title>
        <authorList>
            <consortium name="The Broad Institute Genomics Platform"/>
            <consortium name="The Broad Institute Genome Sequencing Center for Infectious Disease"/>
            <person name="Wu L."/>
            <person name="Ma J."/>
        </authorList>
    </citation>
    <scope>NUCLEOTIDE SEQUENCE [LARGE SCALE GENOMIC DNA]</scope>
    <source>
        <strain evidence="10">CGMCC 1.10832</strain>
    </source>
</reference>
<evidence type="ECO:0000256" key="2">
    <source>
        <dbReference type="ARBA" id="ARBA00007613"/>
    </source>
</evidence>
<comment type="caution">
    <text evidence="9">The sequence shown here is derived from an EMBL/GenBank/DDBJ whole genome shotgun (WGS) entry which is preliminary data.</text>
</comment>
<dbReference type="RefSeq" id="WP_188460874.1">
    <property type="nucleotide sequence ID" value="NZ_BAABHU010000003.1"/>
</dbReference>
<proteinExistence type="inferred from homology"/>
<accession>A0ABQ1LTY6</accession>
<dbReference type="Gene3D" id="1.20.1600.10">
    <property type="entry name" value="Outer membrane efflux proteins (OEP)"/>
    <property type="match status" value="1"/>
</dbReference>
<evidence type="ECO:0000256" key="3">
    <source>
        <dbReference type="ARBA" id="ARBA00022448"/>
    </source>
</evidence>
<evidence type="ECO:0000256" key="1">
    <source>
        <dbReference type="ARBA" id="ARBA00004442"/>
    </source>
</evidence>
<dbReference type="Pfam" id="PF02321">
    <property type="entry name" value="OEP"/>
    <property type="match status" value="2"/>
</dbReference>
<keyword evidence="5" id="KW-0812">Transmembrane</keyword>
<protein>
    <submittedName>
        <fullName evidence="9">Membrane protein</fullName>
    </submittedName>
</protein>
<keyword evidence="10" id="KW-1185">Reference proteome</keyword>
<evidence type="ECO:0000256" key="7">
    <source>
        <dbReference type="ARBA" id="ARBA00023237"/>
    </source>
</evidence>
<dbReference type="Proteomes" id="UP000636010">
    <property type="component" value="Unassembled WGS sequence"/>
</dbReference>
<keyword evidence="6" id="KW-0472">Membrane</keyword>
<dbReference type="SUPFAM" id="SSF56954">
    <property type="entry name" value="Outer membrane efflux proteins (OEP)"/>
    <property type="match status" value="1"/>
</dbReference>
<dbReference type="InterPro" id="IPR051906">
    <property type="entry name" value="TolC-like"/>
</dbReference>
<dbReference type="PANTHER" id="PTHR30026">
    <property type="entry name" value="OUTER MEMBRANE PROTEIN TOLC"/>
    <property type="match status" value="1"/>
</dbReference>
<evidence type="ECO:0000256" key="5">
    <source>
        <dbReference type="ARBA" id="ARBA00022692"/>
    </source>
</evidence>
<keyword evidence="8" id="KW-0732">Signal</keyword>
<evidence type="ECO:0000256" key="6">
    <source>
        <dbReference type="ARBA" id="ARBA00023136"/>
    </source>
</evidence>
<feature type="chain" id="PRO_5046379512" evidence="8">
    <location>
        <begin position="22"/>
        <end position="436"/>
    </location>
</feature>
<keyword evidence="7" id="KW-0998">Cell outer membrane</keyword>
<sequence length="436" mass="49301">MFKKVSCLLIILVTAIISVKAQELTLSEALEIGLENNYSIRTARNMEETSQVGAKLAYSSFLPVLDATGRYNFQVQDVNQTFVERAPTEINNAKSNALTASAIVTWTIFDGTKMFLDYNGLKLEYKQTQLETRAVIENTIGEIAKAYHNLVFERKRKEVFESAVELSEERLEIAKNNYELGRFSKTDYLSAKVDLNRDKSAVLEQDELVRQAIVNLNLLIGQDPSEVIIPVDTITVNNSLNLSQLREDFRMHNKQLLALMQQENILRIQNKTVHTELAPQIDLFGGYAYQNSNSDAGFLIQNLSTGFNYGLSLNWRIFNKLDRLRRHQTTKIALENNAVEVAELENQLLGDLLSFYVTYENKLNLIDLENANVEVAKENAEIAMDRYKLGRSNAIELRESQQNSIEAESRLLTAIYQAKLAEIDLLATSGNLAVAD</sequence>
<gene>
    <name evidence="9" type="ORF">GCM10011506_10150</name>
</gene>
<evidence type="ECO:0000256" key="8">
    <source>
        <dbReference type="SAM" id="SignalP"/>
    </source>
</evidence>
<name>A0ABQ1LTY6_9BACT</name>
<keyword evidence="4" id="KW-1134">Transmembrane beta strand</keyword>
<comment type="similarity">
    <text evidence="2">Belongs to the outer membrane factor (OMF) (TC 1.B.17) family.</text>
</comment>
<evidence type="ECO:0000313" key="9">
    <source>
        <dbReference type="EMBL" id="GGC26685.1"/>
    </source>
</evidence>
<dbReference type="EMBL" id="BMEC01000003">
    <property type="protein sequence ID" value="GGC26685.1"/>
    <property type="molecule type" value="Genomic_DNA"/>
</dbReference>
<feature type="signal peptide" evidence="8">
    <location>
        <begin position="1"/>
        <end position="21"/>
    </location>
</feature>
<evidence type="ECO:0000313" key="10">
    <source>
        <dbReference type="Proteomes" id="UP000636010"/>
    </source>
</evidence>